<proteinExistence type="predicted"/>
<comment type="caution">
    <text evidence="1">The sequence shown here is derived from an EMBL/GenBank/DDBJ whole genome shotgun (WGS) entry which is preliminary data.</text>
</comment>
<accession>A0A8S2KKB8</accession>
<protein>
    <submittedName>
        <fullName evidence="1">Uncharacterized protein</fullName>
    </submittedName>
</protein>
<reference evidence="1" key="1">
    <citation type="submission" date="2021-02" db="EMBL/GenBank/DDBJ databases">
        <authorList>
            <person name="Nowell W R."/>
        </authorList>
    </citation>
    <scope>NUCLEOTIDE SEQUENCE</scope>
</reference>
<dbReference type="Proteomes" id="UP000681967">
    <property type="component" value="Unassembled WGS sequence"/>
</dbReference>
<dbReference type="AlphaFoldDB" id="A0A8S2KKB8"/>
<feature type="non-terminal residue" evidence="1">
    <location>
        <position position="1"/>
    </location>
</feature>
<evidence type="ECO:0000313" key="1">
    <source>
        <dbReference type="EMBL" id="CAF3857795.1"/>
    </source>
</evidence>
<organism evidence="1 2">
    <name type="scientific">Rotaria magnacalcarata</name>
    <dbReference type="NCBI Taxonomy" id="392030"/>
    <lineage>
        <taxon>Eukaryota</taxon>
        <taxon>Metazoa</taxon>
        <taxon>Spiralia</taxon>
        <taxon>Gnathifera</taxon>
        <taxon>Rotifera</taxon>
        <taxon>Eurotatoria</taxon>
        <taxon>Bdelloidea</taxon>
        <taxon>Philodinida</taxon>
        <taxon>Philodinidae</taxon>
        <taxon>Rotaria</taxon>
    </lineage>
</organism>
<dbReference type="EMBL" id="CAJOBH010001493">
    <property type="protein sequence ID" value="CAF3857795.1"/>
    <property type="molecule type" value="Genomic_DNA"/>
</dbReference>
<sequence>MSSKKSYVPVNMVRILWSEENSPITHYNNVTVVMAKDSRDNIKYFCIVEQQK</sequence>
<evidence type="ECO:0000313" key="2">
    <source>
        <dbReference type="Proteomes" id="UP000681967"/>
    </source>
</evidence>
<gene>
    <name evidence="1" type="ORF">BYL167_LOCUS6213</name>
</gene>
<name>A0A8S2KKB8_9BILA</name>